<dbReference type="Proteomes" id="UP000286246">
    <property type="component" value="Unassembled WGS sequence"/>
</dbReference>
<dbReference type="EMBL" id="RAPY01000006">
    <property type="protein sequence ID" value="RKE44351.1"/>
    <property type="molecule type" value="Genomic_DNA"/>
</dbReference>
<dbReference type="Gene3D" id="2.120.10.10">
    <property type="match status" value="1"/>
</dbReference>
<name>A0A420AIP6_SPHD1</name>
<accession>A0A420AIP6</accession>
<dbReference type="InterPro" id="IPR036278">
    <property type="entry name" value="Sialidase_sf"/>
</dbReference>
<feature type="domain" description="Sialidase" evidence="1">
    <location>
        <begin position="63"/>
        <end position="338"/>
    </location>
</feature>
<organism evidence="2 3">
    <name type="scientific">Sphingobacterium detergens</name>
    <dbReference type="NCBI Taxonomy" id="1145106"/>
    <lineage>
        <taxon>Bacteria</taxon>
        <taxon>Pseudomonadati</taxon>
        <taxon>Bacteroidota</taxon>
        <taxon>Sphingobacteriia</taxon>
        <taxon>Sphingobacteriales</taxon>
        <taxon>Sphingobacteriaceae</taxon>
        <taxon>Sphingobacterium</taxon>
    </lineage>
</organism>
<proteinExistence type="predicted"/>
<keyword evidence="3" id="KW-1185">Reference proteome</keyword>
<dbReference type="PANTHER" id="PTHR43752">
    <property type="entry name" value="BNR/ASP-BOX REPEAT FAMILY PROTEIN"/>
    <property type="match status" value="1"/>
</dbReference>
<protein>
    <submittedName>
        <fullName evidence="2">Putative neuraminidase</fullName>
    </submittedName>
</protein>
<dbReference type="SUPFAM" id="SSF50939">
    <property type="entry name" value="Sialidases"/>
    <property type="match status" value="1"/>
</dbReference>
<evidence type="ECO:0000313" key="3">
    <source>
        <dbReference type="Proteomes" id="UP000286246"/>
    </source>
</evidence>
<sequence length="353" mass="40185">MNLAAHTNRMKQITLFLALLLLTFYSCKSYKPQIISSQQIFQEGQVRFKQCHASTIQSIGKDSLLACWFGGTHESNPDVVIWSSHYTNGKWQPAVQIADGILADKRYPTWNPVLYQQPKNDTLYLFYKIGPNPREWKGYVKYSIDKGHHWSAARALPDGILGPIKNKPFTLSNGDILSPSSTESKDEIWKAHMEISHDHGKTWSVHTIRPDTSIQVIQPSIVQHKDGRLQVLCRSKENKVMSAFSSDQGNSWGPWKATNLLNPNSATDAIRLKNGLFMIVYNPAIAGNDWWEGRTKLHVATSHDGLHWHDTLTLEDGVKGDEYSYPTIIQDKSGLVHITYTWNRKSIKYIRLK</sequence>
<gene>
    <name evidence="2" type="ORF">DFQ12_4820</name>
</gene>
<dbReference type="CDD" id="cd15482">
    <property type="entry name" value="Sialidase_non-viral"/>
    <property type="match status" value="1"/>
</dbReference>
<dbReference type="Pfam" id="PF13088">
    <property type="entry name" value="BNR_2"/>
    <property type="match status" value="1"/>
</dbReference>
<dbReference type="InterPro" id="IPR011040">
    <property type="entry name" value="Sialidase"/>
</dbReference>
<dbReference type="PANTHER" id="PTHR43752:SF2">
    <property type="entry name" value="BNR_ASP-BOX REPEAT FAMILY PROTEIN"/>
    <property type="match status" value="1"/>
</dbReference>
<reference evidence="2 3" key="1">
    <citation type="submission" date="2018-09" db="EMBL/GenBank/DDBJ databases">
        <title>Genomic Encyclopedia of Type Strains, Phase III (KMG-III): the genomes of soil and plant-associated and newly described type strains.</title>
        <authorList>
            <person name="Whitman W."/>
        </authorList>
    </citation>
    <scope>NUCLEOTIDE SEQUENCE [LARGE SCALE GENOMIC DNA]</scope>
    <source>
        <strain evidence="2 3">CECT 7938</strain>
    </source>
</reference>
<comment type="caution">
    <text evidence="2">The sequence shown here is derived from an EMBL/GenBank/DDBJ whole genome shotgun (WGS) entry which is preliminary data.</text>
</comment>
<dbReference type="AlphaFoldDB" id="A0A420AIP6"/>
<evidence type="ECO:0000313" key="2">
    <source>
        <dbReference type="EMBL" id="RKE44351.1"/>
    </source>
</evidence>
<evidence type="ECO:0000259" key="1">
    <source>
        <dbReference type="Pfam" id="PF13088"/>
    </source>
</evidence>